<proteinExistence type="predicted"/>
<evidence type="ECO:0000313" key="1">
    <source>
        <dbReference type="EMBL" id="QED22955.1"/>
    </source>
</evidence>
<evidence type="ECO:0000313" key="2">
    <source>
        <dbReference type="Proteomes" id="UP000321934"/>
    </source>
</evidence>
<keyword evidence="1" id="KW-0808">Transferase</keyword>
<keyword evidence="2" id="KW-1185">Reference proteome</keyword>
<name>A0A5B8XDJ6_9RICK</name>
<keyword evidence="1" id="KW-0489">Methyltransferase</keyword>
<reference evidence="1 2" key="1">
    <citation type="journal article" date="2019" name="ISME J.">
        <title>Deianiraea, an extracellular bacterium associated with the ciliate Paramecium, suggests an alternative scenario for the evolution of Rickettsiales.</title>
        <authorList>
            <person name="Castelli M."/>
            <person name="Sabaneyeva E."/>
            <person name="Lanzoni O."/>
            <person name="Lebedeva N."/>
            <person name="Floriano A.M."/>
            <person name="Gaiarsa S."/>
            <person name="Benken K."/>
            <person name="Modeo L."/>
            <person name="Bandi C."/>
            <person name="Potekhin A."/>
            <person name="Sassera D."/>
            <person name="Petroni G."/>
        </authorList>
    </citation>
    <scope>NUCLEOTIDE SEQUENCE [LARGE SCALE GENOMIC DNA]</scope>
    <source>
        <strain evidence="1">CyL4-1</strain>
    </source>
</reference>
<protein>
    <submittedName>
        <fullName evidence="1">Methyltransferase</fullName>
    </submittedName>
</protein>
<accession>A0A5B8XDJ6</accession>
<gene>
    <name evidence="1" type="ORF">Deia_00145</name>
</gene>
<dbReference type="EMBL" id="CP029077">
    <property type="protein sequence ID" value="QED22955.1"/>
    <property type="molecule type" value="Genomic_DNA"/>
</dbReference>
<dbReference type="GO" id="GO:0032259">
    <property type="term" value="P:methylation"/>
    <property type="evidence" value="ECO:0007669"/>
    <property type="project" value="UniProtKB-KW"/>
</dbReference>
<dbReference type="RefSeq" id="WP_146820262.1">
    <property type="nucleotide sequence ID" value="NZ_CP029077.1"/>
</dbReference>
<dbReference type="SUPFAM" id="SSF53335">
    <property type="entry name" value="S-adenosyl-L-methionine-dependent methyltransferases"/>
    <property type="match status" value="1"/>
</dbReference>
<dbReference type="Proteomes" id="UP000321934">
    <property type="component" value="Chromosome"/>
</dbReference>
<organism evidence="1 2">
    <name type="scientific">Candidatus Deianiraea vastatrix</name>
    <dbReference type="NCBI Taxonomy" id="2163644"/>
    <lineage>
        <taxon>Bacteria</taxon>
        <taxon>Pseudomonadati</taxon>
        <taxon>Pseudomonadota</taxon>
        <taxon>Alphaproteobacteria</taxon>
        <taxon>Rickettsiales</taxon>
        <taxon>Candidatus Deianiraeaceae</taxon>
        <taxon>Candidatus Deianiraea</taxon>
    </lineage>
</organism>
<dbReference type="GO" id="GO:0008168">
    <property type="term" value="F:methyltransferase activity"/>
    <property type="evidence" value="ECO:0007669"/>
    <property type="project" value="UniProtKB-KW"/>
</dbReference>
<dbReference type="OrthoDB" id="938855at2"/>
<sequence>MEFDYQKITAPNFVKKIDKTGKDLLDFVGWNFAHETGILIDDEKDIMPWYNYTVVKFLKSRLAKNMSVFEYGSGFSTIFYAKRVNSLISVEVLPDCISWVQNACSQLGISGNEIHLKTDDQFASSILEFDKLFDLIIVDSVKRNECVMQAVSKLSPSGIVILDNSERENYRKSFDFMKNSGFSELTLTGIKPLSTKLSSTTFFYKSGNCFGI</sequence>
<dbReference type="InterPro" id="IPR029063">
    <property type="entry name" value="SAM-dependent_MTases_sf"/>
</dbReference>
<dbReference type="AlphaFoldDB" id="A0A5B8XDJ6"/>
<dbReference type="Gene3D" id="3.40.50.150">
    <property type="entry name" value="Vaccinia Virus protein VP39"/>
    <property type="match status" value="1"/>
</dbReference>